<dbReference type="RefSeq" id="WP_099276486.1">
    <property type="nucleotide sequence ID" value="NZ_JAUYVU010000001.1"/>
</dbReference>
<keyword evidence="1" id="KW-0812">Transmembrane</keyword>
<proteinExistence type="predicted"/>
<keyword evidence="3" id="KW-1185">Reference proteome</keyword>
<sequence length="139" mass="16145">MIYFYLFSFFRDKKDQIEEATEEVFVNREIGINIFRATYLMCGLISVLVLTVTNFIVVLIGEKVNHSIELMIGLVLVASLFNNFVLLKEENYIKAFDEFDSLSKKKRYLGYLISLFVVVVAFLLLFISFFGNANKYYIG</sequence>
<reference evidence="2 3" key="1">
    <citation type="submission" date="2023-07" db="EMBL/GenBank/DDBJ databases">
        <title>Genome content predicts the carbon catabolic preferences of heterotrophic bacteria.</title>
        <authorList>
            <person name="Gralka M."/>
        </authorList>
    </citation>
    <scope>NUCLEOTIDE SEQUENCE [LARGE SCALE GENOMIC DNA]</scope>
    <source>
        <strain evidence="2 3">4G03</strain>
    </source>
</reference>
<organism evidence="2 3">
    <name type="scientific">Tenacibaculum discolor</name>
    <dbReference type="NCBI Taxonomy" id="361581"/>
    <lineage>
        <taxon>Bacteria</taxon>
        <taxon>Pseudomonadati</taxon>
        <taxon>Bacteroidota</taxon>
        <taxon>Flavobacteriia</taxon>
        <taxon>Flavobacteriales</taxon>
        <taxon>Flavobacteriaceae</taxon>
        <taxon>Tenacibaculum</taxon>
    </lineage>
</organism>
<accession>A0ABT9F0T1</accession>
<evidence type="ECO:0000313" key="3">
    <source>
        <dbReference type="Proteomes" id="UP001242342"/>
    </source>
</evidence>
<keyword evidence="1" id="KW-1133">Transmembrane helix</keyword>
<feature type="transmembrane region" description="Helical" evidence="1">
    <location>
        <begin position="108"/>
        <end position="130"/>
    </location>
</feature>
<name>A0ABT9F0T1_9FLAO</name>
<evidence type="ECO:0000313" key="2">
    <source>
        <dbReference type="EMBL" id="MDP2540265.1"/>
    </source>
</evidence>
<dbReference type="EMBL" id="JAUYVU010000001">
    <property type="protein sequence ID" value="MDP2540265.1"/>
    <property type="molecule type" value="Genomic_DNA"/>
</dbReference>
<evidence type="ECO:0000256" key="1">
    <source>
        <dbReference type="SAM" id="Phobius"/>
    </source>
</evidence>
<gene>
    <name evidence="2" type="ORF">Q8W23_02130</name>
</gene>
<keyword evidence="1" id="KW-0472">Membrane</keyword>
<comment type="caution">
    <text evidence="2">The sequence shown here is derived from an EMBL/GenBank/DDBJ whole genome shotgun (WGS) entry which is preliminary data.</text>
</comment>
<feature type="transmembrane region" description="Helical" evidence="1">
    <location>
        <begin position="67"/>
        <end position="87"/>
    </location>
</feature>
<dbReference type="Proteomes" id="UP001242342">
    <property type="component" value="Unassembled WGS sequence"/>
</dbReference>
<protein>
    <submittedName>
        <fullName evidence="2">Uncharacterized protein</fullName>
    </submittedName>
</protein>
<feature type="transmembrane region" description="Helical" evidence="1">
    <location>
        <begin position="37"/>
        <end position="61"/>
    </location>
</feature>